<gene>
    <name evidence="2" type="ORF">GXW98_04635</name>
</gene>
<evidence type="ECO:0000256" key="1">
    <source>
        <dbReference type="SAM" id="Phobius"/>
    </source>
</evidence>
<accession>A0A971CYW4</accession>
<reference evidence="2" key="1">
    <citation type="journal article" date="2020" name="Biotechnol. Biofuels">
        <title>New insights from the biogas microbiome by comprehensive genome-resolved metagenomics of nearly 1600 species originating from multiple anaerobic digesters.</title>
        <authorList>
            <person name="Campanaro S."/>
            <person name="Treu L."/>
            <person name="Rodriguez-R L.M."/>
            <person name="Kovalovszki A."/>
            <person name="Ziels R.M."/>
            <person name="Maus I."/>
            <person name="Zhu X."/>
            <person name="Kougias P.G."/>
            <person name="Basile A."/>
            <person name="Luo G."/>
            <person name="Schluter A."/>
            <person name="Konstantinidis K.T."/>
            <person name="Angelidaki I."/>
        </authorList>
    </citation>
    <scope>NUCLEOTIDE SEQUENCE</scope>
    <source>
        <strain evidence="2">AS01afH2WH_6</strain>
    </source>
</reference>
<dbReference type="EMBL" id="JAAXZR010000019">
    <property type="protein sequence ID" value="NLT79558.1"/>
    <property type="molecule type" value="Genomic_DNA"/>
</dbReference>
<evidence type="ECO:0000313" key="3">
    <source>
        <dbReference type="Proteomes" id="UP000767327"/>
    </source>
</evidence>
<comment type="caution">
    <text evidence="2">The sequence shown here is derived from an EMBL/GenBank/DDBJ whole genome shotgun (WGS) entry which is preliminary data.</text>
</comment>
<evidence type="ECO:0000313" key="2">
    <source>
        <dbReference type="EMBL" id="NLT79558.1"/>
    </source>
</evidence>
<protein>
    <submittedName>
        <fullName evidence="2">Uncharacterized protein</fullName>
    </submittedName>
</protein>
<keyword evidence="1" id="KW-0472">Membrane</keyword>
<reference evidence="2" key="2">
    <citation type="submission" date="2020-01" db="EMBL/GenBank/DDBJ databases">
        <authorList>
            <person name="Campanaro S."/>
        </authorList>
    </citation>
    <scope>NUCLEOTIDE SEQUENCE</scope>
    <source>
        <strain evidence="2">AS01afH2WH_6</strain>
    </source>
</reference>
<dbReference type="Proteomes" id="UP000767327">
    <property type="component" value="Unassembled WGS sequence"/>
</dbReference>
<organism evidence="2 3">
    <name type="scientific">Bifidobacterium crudilactis</name>
    <dbReference type="NCBI Taxonomy" id="327277"/>
    <lineage>
        <taxon>Bacteria</taxon>
        <taxon>Bacillati</taxon>
        <taxon>Actinomycetota</taxon>
        <taxon>Actinomycetes</taxon>
        <taxon>Bifidobacteriales</taxon>
        <taxon>Bifidobacteriaceae</taxon>
        <taxon>Bifidobacterium</taxon>
    </lineage>
</organism>
<keyword evidence="1" id="KW-1133">Transmembrane helix</keyword>
<dbReference type="AlphaFoldDB" id="A0A971CYW4"/>
<name>A0A971CYW4_9BIFI</name>
<dbReference type="RefSeq" id="WP_273173434.1">
    <property type="nucleotide sequence ID" value="NZ_JAAXZR010000019.1"/>
</dbReference>
<proteinExistence type="predicted"/>
<keyword evidence="1" id="KW-0812">Transmembrane</keyword>
<sequence length="170" mass="18521">MTVDMPLPGESIEWLMSSGAAAYGESVMDFAVVELSGTYGELERWVSIDIVDSSMGSDMLVASGLSIGRFKAWSFACSHAGRDTCTLKARLHVDAQADNAVRNQDMYIRWMFSVQDNTVAEADDEGNHTLAVSGASIPLGPVVLAVMTLSGLVLTTWRRSRERWKKGEQA</sequence>
<feature type="transmembrane region" description="Helical" evidence="1">
    <location>
        <begin position="137"/>
        <end position="157"/>
    </location>
</feature>